<evidence type="ECO:0000313" key="2">
    <source>
        <dbReference type="Proteomes" id="UP000095282"/>
    </source>
</evidence>
<reference evidence="3" key="1">
    <citation type="submission" date="2016-11" db="UniProtKB">
        <authorList>
            <consortium name="WormBaseParasite"/>
        </authorList>
    </citation>
    <scope>IDENTIFICATION</scope>
</reference>
<name>A0A1I7TH79_9PELO</name>
<dbReference type="WBParaSite" id="Csp11.Scaffold612.g5901.t1">
    <property type="protein sequence ID" value="Csp11.Scaffold612.g5901.t1"/>
    <property type="gene ID" value="Csp11.Scaffold612.g5901"/>
</dbReference>
<protein>
    <submittedName>
        <fullName evidence="3">F-box domain-containing protein</fullName>
    </submittedName>
</protein>
<evidence type="ECO:0000259" key="1">
    <source>
        <dbReference type="PROSITE" id="PS50181"/>
    </source>
</evidence>
<dbReference type="AlphaFoldDB" id="A0A1I7TH79"/>
<organism evidence="2 3">
    <name type="scientific">Caenorhabditis tropicalis</name>
    <dbReference type="NCBI Taxonomy" id="1561998"/>
    <lineage>
        <taxon>Eukaryota</taxon>
        <taxon>Metazoa</taxon>
        <taxon>Ecdysozoa</taxon>
        <taxon>Nematoda</taxon>
        <taxon>Chromadorea</taxon>
        <taxon>Rhabditida</taxon>
        <taxon>Rhabditina</taxon>
        <taxon>Rhabditomorpha</taxon>
        <taxon>Rhabditoidea</taxon>
        <taxon>Rhabditidae</taxon>
        <taxon>Peloderinae</taxon>
        <taxon>Caenorhabditis</taxon>
    </lineage>
</organism>
<dbReference type="Pfam" id="PF00646">
    <property type="entry name" value="F-box"/>
    <property type="match status" value="1"/>
</dbReference>
<dbReference type="PANTHER" id="PTHR21503">
    <property type="entry name" value="F-BOX-CONTAINING HYPOTHETICAL PROTEIN C.ELEGANS"/>
    <property type="match status" value="1"/>
</dbReference>
<dbReference type="Proteomes" id="UP000095282">
    <property type="component" value="Unplaced"/>
</dbReference>
<evidence type="ECO:0000313" key="3">
    <source>
        <dbReference type="WBParaSite" id="Csp11.Scaffold612.g5901.t1"/>
    </source>
</evidence>
<dbReference type="PANTHER" id="PTHR21503:SF53">
    <property type="entry name" value="F-BOX ASSOCIATED DOMAIN-CONTAINING PROTEIN-RELATED"/>
    <property type="match status" value="1"/>
</dbReference>
<dbReference type="eggNOG" id="ENOG502R9RU">
    <property type="taxonomic scope" value="Eukaryota"/>
</dbReference>
<keyword evidence="2" id="KW-1185">Reference proteome</keyword>
<dbReference type="Pfam" id="PF07735">
    <property type="entry name" value="FBA_2"/>
    <property type="match status" value="1"/>
</dbReference>
<feature type="domain" description="F-box" evidence="1">
    <location>
        <begin position="3"/>
        <end position="50"/>
    </location>
</feature>
<accession>A0A1I7TH79</accession>
<dbReference type="InterPro" id="IPR001810">
    <property type="entry name" value="F-box_dom"/>
</dbReference>
<dbReference type="InterPro" id="IPR012885">
    <property type="entry name" value="F-box_Sdz-33"/>
</dbReference>
<proteinExistence type="predicted"/>
<dbReference type="PROSITE" id="PS50181">
    <property type="entry name" value="FBOX"/>
    <property type="match status" value="1"/>
</dbReference>
<sequence>MTSFPLFHLPLVAMEHVLYMMNPLELFNISLTSTKCKRSVKTLSRIKRKFLMSLGIAAEEQYVMLSRLQPAASWAFTWVSDESKTGYEEDDRGGHDFYTVDKYSKNLVEELMKCYEHIKEVFGCQIDDIHFELNSFPSQNEQIIDWILSHQETIARVTVKDTKEGFEDDLEYLLDNLTITMTLDLSTKKYKRGFQLEIPRTPWHLIIKNSSFIDFDQLLTLENERISLSKSILTDQDINEFLKSWMACESHLYLETFEINISGPEAMEVIMDLPHNATADPKVIRTFKKKFDGSQIQEGFDIENLDGEVATVCYGLSSDGPRFFMFTR</sequence>